<proteinExistence type="predicted"/>
<accession>A0A1V8T440</accession>
<sequence length="179" mass="19210">MVGYTLARPASTALDVNGNTTSLEARQLSNCYARTELGGHGNPHQNYLHKQLSETITCDQENGCTVGQQNSKSFTVGFTFGRDILGWIDGGFGVEESWTTGNSYECNGGPGDTVCIWQKIAHTAYTVRDHDPCSAWYGAPAVITSPNKGNRGGGYYCVVGTCRNTGDQCWDKEGRAGGP</sequence>
<dbReference type="OrthoDB" id="3641682at2759"/>
<dbReference type="InParanoid" id="A0A1V8T440"/>
<evidence type="ECO:0000313" key="1">
    <source>
        <dbReference type="EMBL" id="OQO06074.1"/>
    </source>
</evidence>
<protein>
    <submittedName>
        <fullName evidence="1">Uncharacterized protein</fullName>
    </submittedName>
</protein>
<reference evidence="2" key="1">
    <citation type="submission" date="2017-03" db="EMBL/GenBank/DDBJ databases">
        <title>Genomes of endolithic fungi from Antarctica.</title>
        <authorList>
            <person name="Coleine C."/>
            <person name="Masonjones S."/>
            <person name="Stajich J.E."/>
        </authorList>
    </citation>
    <scope>NUCLEOTIDE SEQUENCE [LARGE SCALE GENOMIC DNA]</scope>
    <source>
        <strain evidence="2">CCFEE 5527</strain>
    </source>
</reference>
<evidence type="ECO:0000313" key="2">
    <source>
        <dbReference type="Proteomes" id="UP000192596"/>
    </source>
</evidence>
<dbReference type="Proteomes" id="UP000192596">
    <property type="component" value="Unassembled WGS sequence"/>
</dbReference>
<keyword evidence="2" id="KW-1185">Reference proteome</keyword>
<comment type="caution">
    <text evidence="1">The sequence shown here is derived from an EMBL/GenBank/DDBJ whole genome shotgun (WGS) entry which is preliminary data.</text>
</comment>
<dbReference type="EMBL" id="NAJO01000017">
    <property type="protein sequence ID" value="OQO06074.1"/>
    <property type="molecule type" value="Genomic_DNA"/>
</dbReference>
<gene>
    <name evidence="1" type="ORF">B0A48_08662</name>
</gene>
<organism evidence="1 2">
    <name type="scientific">Cryoendolithus antarcticus</name>
    <dbReference type="NCBI Taxonomy" id="1507870"/>
    <lineage>
        <taxon>Eukaryota</taxon>
        <taxon>Fungi</taxon>
        <taxon>Dikarya</taxon>
        <taxon>Ascomycota</taxon>
        <taxon>Pezizomycotina</taxon>
        <taxon>Dothideomycetes</taxon>
        <taxon>Dothideomycetidae</taxon>
        <taxon>Cladosporiales</taxon>
        <taxon>Cladosporiaceae</taxon>
        <taxon>Cryoendolithus</taxon>
    </lineage>
</organism>
<dbReference type="AlphaFoldDB" id="A0A1V8T440"/>
<name>A0A1V8T440_9PEZI</name>